<gene>
    <name evidence="1" type="ORF">TNIN_7481</name>
</gene>
<proteinExistence type="predicted"/>
<dbReference type="Proteomes" id="UP000886998">
    <property type="component" value="Unassembled WGS sequence"/>
</dbReference>
<accession>A0A8X6WM47</accession>
<dbReference type="EMBL" id="BMAV01000372">
    <property type="protein sequence ID" value="GFY37584.1"/>
    <property type="molecule type" value="Genomic_DNA"/>
</dbReference>
<comment type="caution">
    <text evidence="1">The sequence shown here is derived from an EMBL/GenBank/DDBJ whole genome shotgun (WGS) entry which is preliminary data.</text>
</comment>
<keyword evidence="2" id="KW-1185">Reference proteome</keyword>
<name>A0A8X6WM47_9ARAC</name>
<sequence>MANKPCTAISEVLEHVIPPWVRRLSISGSTDSPLWVGILISFLCSLCGEHPHQLNNDRAGELVPPNKSGAIRVLPLNHDVIRMQSGLNIHQ</sequence>
<protein>
    <submittedName>
        <fullName evidence="1">Uncharacterized protein</fullName>
    </submittedName>
</protein>
<reference evidence="1" key="1">
    <citation type="submission" date="2020-08" db="EMBL/GenBank/DDBJ databases">
        <title>Multicomponent nature underlies the extraordinary mechanical properties of spider dragline silk.</title>
        <authorList>
            <person name="Kono N."/>
            <person name="Nakamura H."/>
            <person name="Mori M."/>
            <person name="Yoshida Y."/>
            <person name="Ohtoshi R."/>
            <person name="Malay A.D."/>
            <person name="Moran D.A.P."/>
            <person name="Tomita M."/>
            <person name="Numata K."/>
            <person name="Arakawa K."/>
        </authorList>
    </citation>
    <scope>NUCLEOTIDE SEQUENCE</scope>
</reference>
<evidence type="ECO:0000313" key="1">
    <source>
        <dbReference type="EMBL" id="GFY37584.1"/>
    </source>
</evidence>
<evidence type="ECO:0000313" key="2">
    <source>
        <dbReference type="Proteomes" id="UP000886998"/>
    </source>
</evidence>
<organism evidence="1 2">
    <name type="scientific">Trichonephila inaurata madagascariensis</name>
    <dbReference type="NCBI Taxonomy" id="2747483"/>
    <lineage>
        <taxon>Eukaryota</taxon>
        <taxon>Metazoa</taxon>
        <taxon>Ecdysozoa</taxon>
        <taxon>Arthropoda</taxon>
        <taxon>Chelicerata</taxon>
        <taxon>Arachnida</taxon>
        <taxon>Araneae</taxon>
        <taxon>Araneomorphae</taxon>
        <taxon>Entelegynae</taxon>
        <taxon>Araneoidea</taxon>
        <taxon>Nephilidae</taxon>
        <taxon>Trichonephila</taxon>
        <taxon>Trichonephila inaurata</taxon>
    </lineage>
</organism>
<dbReference type="AlphaFoldDB" id="A0A8X6WM47"/>